<organism evidence="1 2">
    <name type="scientific">Flavobacterium indicum (strain DSM 17447 / CIP 109464 / GPTSA100-9)</name>
    <dbReference type="NCBI Taxonomy" id="1094466"/>
    <lineage>
        <taxon>Bacteria</taxon>
        <taxon>Pseudomonadati</taxon>
        <taxon>Bacteroidota</taxon>
        <taxon>Flavobacteriia</taxon>
        <taxon>Flavobacteriales</taxon>
        <taxon>Flavobacteriaceae</taxon>
        <taxon>Flavobacterium</taxon>
    </lineage>
</organism>
<dbReference type="eggNOG" id="COG2373">
    <property type="taxonomic scope" value="Bacteria"/>
</dbReference>
<reference evidence="1 2" key="1">
    <citation type="journal article" date="2012" name="J. Bacteriol.">
        <title>Complete Genome Sequence of Flavobacterium indicum GPSTA100-9T, Isolated from Warm Spring Water.</title>
        <authorList>
            <person name="Barbier P."/>
            <person name="Houel A."/>
            <person name="Loux V."/>
            <person name="Poulain J."/>
            <person name="Bernardet J.F."/>
            <person name="Touchon M."/>
            <person name="Duchaud E."/>
        </authorList>
    </citation>
    <scope>NUCLEOTIDE SEQUENCE [LARGE SCALE GENOMIC DNA]</scope>
    <source>
        <strain evidence="2">DSM 17447 / CIP 109464 / GPTSA100-9</strain>
    </source>
</reference>
<dbReference type="AlphaFoldDB" id="H8XUK4"/>
<dbReference type="SUPFAM" id="SSF49464">
    <property type="entry name" value="Carboxypeptidase regulatory domain-like"/>
    <property type="match status" value="1"/>
</dbReference>
<dbReference type="EMBL" id="HE774682">
    <property type="protein sequence ID" value="CCG53782.1"/>
    <property type="molecule type" value="Genomic_DNA"/>
</dbReference>
<evidence type="ECO:0008006" key="3">
    <source>
        <dbReference type="Google" id="ProtNLM"/>
    </source>
</evidence>
<dbReference type="KEGG" id="fin:KQS_09240"/>
<dbReference type="Pfam" id="PF13715">
    <property type="entry name" value="CarbopepD_reg_2"/>
    <property type="match status" value="1"/>
</dbReference>
<name>H8XUK4_FLAIG</name>
<dbReference type="STRING" id="1094466.KQS_09240"/>
<accession>H8XUK4</accession>
<evidence type="ECO:0000313" key="2">
    <source>
        <dbReference type="Proteomes" id="UP000007599"/>
    </source>
</evidence>
<protein>
    <recommendedName>
        <fullName evidence="3">Outer membrane protein</fullName>
    </recommendedName>
</protein>
<gene>
    <name evidence="1" type="ordered locus">KQS_09240</name>
</gene>
<dbReference type="PATRIC" id="fig|1094466.5.peg.1813"/>
<proteinExistence type="predicted"/>
<dbReference type="InterPro" id="IPR008969">
    <property type="entry name" value="CarboxyPept-like_regulatory"/>
</dbReference>
<dbReference type="Proteomes" id="UP000007599">
    <property type="component" value="Chromosome I"/>
</dbReference>
<keyword evidence="2" id="KW-1185">Reference proteome</keyword>
<reference evidence="2" key="2">
    <citation type="submission" date="2012-03" db="EMBL/GenBank/DDBJ databases">
        <title>Complete genome sequence of Flavobacterium indicum GPTSA100-9T, isolated from warm spring water.</title>
        <authorList>
            <person name="Barbier P."/>
            <person name="Houel A."/>
            <person name="Loux V."/>
            <person name="Poulain J."/>
            <person name="Bernardet J.-F."/>
            <person name="Touchon M."/>
            <person name="Duchaud E."/>
        </authorList>
    </citation>
    <scope>NUCLEOTIDE SEQUENCE [LARGE SCALE GENOMIC DNA]</scope>
    <source>
        <strain evidence="2">DSM 17447 / CIP 109464 / GPTSA100-9</strain>
    </source>
</reference>
<sequence length="345" mass="39400">MYLNKIALLVLLVSFNLFSQNIMGKVTSIEGKALSGASVYLDGTTMGTSTNQEGEFSISSSTKFNTFLIIRLMGYQDVVIANPYEKTYWNIVLQVKENEIEQVVVSDDGFTRKQKMQLFKEQFLGINKEGRACKILNEDAIILEFDKKNNRLIAKSYEPISIQNDKLGYKIEFDLYDFYVQMNSRSIKSTDVLQSMFLGTSQFTDIAINQKQIQNREQVYFGSSMELFKTLIHNSWSVKSFVLYEGSFAVNANEFFTILNENGMFKVRVKGSSVIVKNAQDKIFRASFNLLYNKSRKSKIEFNTGEFFVDEFGNTSHRDQIIFGGDLGAQKVGNLLPLNFEPQKK</sequence>
<evidence type="ECO:0000313" key="1">
    <source>
        <dbReference type="EMBL" id="CCG53782.1"/>
    </source>
</evidence>
<dbReference type="HOGENOM" id="CLU_063413_0_0_10"/>